<evidence type="ECO:0000256" key="1">
    <source>
        <dbReference type="SAM" id="Phobius"/>
    </source>
</evidence>
<dbReference type="EMBL" id="DVGK01000142">
    <property type="protein sequence ID" value="HIR14704.1"/>
    <property type="molecule type" value="Genomic_DNA"/>
</dbReference>
<protein>
    <recommendedName>
        <fullName evidence="4">Stage II sporulation protein M</fullName>
    </recommendedName>
</protein>
<keyword evidence="1" id="KW-1133">Transmembrane helix</keyword>
<feature type="transmembrane region" description="Helical" evidence="1">
    <location>
        <begin position="78"/>
        <end position="106"/>
    </location>
</feature>
<dbReference type="Proteomes" id="UP000886757">
    <property type="component" value="Unassembled WGS sequence"/>
</dbReference>
<comment type="caution">
    <text evidence="2">The sequence shown here is derived from an EMBL/GenBank/DDBJ whole genome shotgun (WGS) entry which is preliminary data.</text>
</comment>
<keyword evidence="1" id="KW-0472">Membrane</keyword>
<organism evidence="2 3">
    <name type="scientific">Candidatus Choladousia intestinavium</name>
    <dbReference type="NCBI Taxonomy" id="2840727"/>
    <lineage>
        <taxon>Bacteria</taxon>
        <taxon>Bacillati</taxon>
        <taxon>Bacillota</taxon>
        <taxon>Clostridia</taxon>
        <taxon>Lachnospirales</taxon>
        <taxon>Lachnospiraceae</taxon>
        <taxon>Lachnospiraceae incertae sedis</taxon>
        <taxon>Candidatus Choladousia</taxon>
    </lineage>
</organism>
<sequence>MKTGQREWILLCAAVCGGLLAGSVVPGLLKMGSGTYAGLLSQYSLSRYQEIHVSGWELFTAVFQKRLSFFLFLWMSSYTVIGLAFHGFCLFVLASAAGLLLAVFLLQEGYEGALLFFCCLMPQWMLYLAAWREELLFLFRRRTWKTESLLPGNAVIGRYDLAVLGKILTLCLLGCGVECFLGTWTMKIFLQYFH</sequence>
<feature type="transmembrane region" description="Helical" evidence="1">
    <location>
        <begin position="167"/>
        <end position="190"/>
    </location>
</feature>
<keyword evidence="1" id="KW-0812">Transmembrane</keyword>
<evidence type="ECO:0008006" key="4">
    <source>
        <dbReference type="Google" id="ProtNLM"/>
    </source>
</evidence>
<evidence type="ECO:0000313" key="3">
    <source>
        <dbReference type="Proteomes" id="UP000886757"/>
    </source>
</evidence>
<gene>
    <name evidence="2" type="ORF">IAB31_12360</name>
</gene>
<evidence type="ECO:0000313" key="2">
    <source>
        <dbReference type="EMBL" id="HIR14704.1"/>
    </source>
</evidence>
<reference evidence="2" key="2">
    <citation type="journal article" date="2021" name="PeerJ">
        <title>Extensive microbial diversity within the chicken gut microbiome revealed by metagenomics and culture.</title>
        <authorList>
            <person name="Gilroy R."/>
            <person name="Ravi A."/>
            <person name="Getino M."/>
            <person name="Pursley I."/>
            <person name="Horton D.L."/>
            <person name="Alikhan N.F."/>
            <person name="Baker D."/>
            <person name="Gharbi K."/>
            <person name="Hall N."/>
            <person name="Watson M."/>
            <person name="Adriaenssens E.M."/>
            <person name="Foster-Nyarko E."/>
            <person name="Jarju S."/>
            <person name="Secka A."/>
            <person name="Antonio M."/>
            <person name="Oren A."/>
            <person name="Chaudhuri R.R."/>
            <person name="La Ragione R."/>
            <person name="Hildebrand F."/>
            <person name="Pallen M.J."/>
        </authorList>
    </citation>
    <scope>NUCLEOTIDE SEQUENCE</scope>
    <source>
        <strain evidence="2">ChiSjej4B22-8148</strain>
    </source>
</reference>
<feature type="transmembrane region" description="Helical" evidence="1">
    <location>
        <begin position="113"/>
        <end position="131"/>
    </location>
</feature>
<proteinExistence type="predicted"/>
<name>A0A9D1AEX9_9FIRM</name>
<reference evidence="2" key="1">
    <citation type="submission" date="2020-10" db="EMBL/GenBank/DDBJ databases">
        <authorList>
            <person name="Gilroy R."/>
        </authorList>
    </citation>
    <scope>NUCLEOTIDE SEQUENCE</scope>
    <source>
        <strain evidence="2">ChiSjej4B22-8148</strain>
    </source>
</reference>
<dbReference type="AlphaFoldDB" id="A0A9D1AEX9"/>
<accession>A0A9D1AEX9</accession>